<evidence type="ECO:0008006" key="3">
    <source>
        <dbReference type="Google" id="ProtNLM"/>
    </source>
</evidence>
<dbReference type="InterPro" id="IPR036397">
    <property type="entry name" value="RNaseH_sf"/>
</dbReference>
<evidence type="ECO:0000313" key="1">
    <source>
        <dbReference type="EMBL" id="KAJ3781634.1"/>
    </source>
</evidence>
<gene>
    <name evidence="1" type="ORF">GGU10DRAFT_277213</name>
</gene>
<protein>
    <recommendedName>
        <fullName evidence="3">3'-5' exonuclease domain-containing protein</fullName>
    </recommendedName>
</protein>
<dbReference type="SUPFAM" id="SSF53098">
    <property type="entry name" value="Ribonuclease H-like"/>
    <property type="match status" value="1"/>
</dbReference>
<dbReference type="Gene3D" id="3.30.420.10">
    <property type="entry name" value="Ribonuclease H-like superfamily/Ribonuclease H"/>
    <property type="match status" value="1"/>
</dbReference>
<dbReference type="Proteomes" id="UP001163798">
    <property type="component" value="Unassembled WGS sequence"/>
</dbReference>
<dbReference type="AlphaFoldDB" id="A0AA38KLG8"/>
<evidence type="ECO:0000313" key="2">
    <source>
        <dbReference type="Proteomes" id="UP001163798"/>
    </source>
</evidence>
<keyword evidence="2" id="KW-1185">Reference proteome</keyword>
<organism evidence="1 2">
    <name type="scientific">Lentinula aff. detonsa</name>
    <dbReference type="NCBI Taxonomy" id="2804958"/>
    <lineage>
        <taxon>Eukaryota</taxon>
        <taxon>Fungi</taxon>
        <taxon>Dikarya</taxon>
        <taxon>Basidiomycota</taxon>
        <taxon>Agaricomycotina</taxon>
        <taxon>Agaricomycetes</taxon>
        <taxon>Agaricomycetidae</taxon>
        <taxon>Agaricales</taxon>
        <taxon>Marasmiineae</taxon>
        <taxon>Omphalotaceae</taxon>
        <taxon>Lentinula</taxon>
    </lineage>
</organism>
<comment type="caution">
    <text evidence="1">The sequence shown here is derived from an EMBL/GenBank/DDBJ whole genome shotgun (WGS) entry which is preliminary data.</text>
</comment>
<accession>A0AA38KLG8</accession>
<sequence>MCNGSTPESFSSAIAVLQMSSLLVIDCEGLNLGSSWFSFRPQYLSYCPTKSSEFPFRFCRSHFLPPALFSFLTNPSILKILYDGRMDFCALYHTYHIDFDPVLDLQLVDICSRFARGDYSVASHERRLLRCFSHKQIRQNKDRFKNIHVLRSLGRCLEEHGCKEYFT</sequence>
<reference evidence="1" key="1">
    <citation type="submission" date="2022-08" db="EMBL/GenBank/DDBJ databases">
        <authorList>
            <consortium name="DOE Joint Genome Institute"/>
            <person name="Min B."/>
            <person name="Riley R."/>
            <person name="Sierra-Patev S."/>
            <person name="Naranjo-Ortiz M."/>
            <person name="Looney B."/>
            <person name="Konkel Z."/>
            <person name="Slot J.C."/>
            <person name="Sakamoto Y."/>
            <person name="Steenwyk J.L."/>
            <person name="Rokas A."/>
            <person name="Carro J."/>
            <person name="Camarero S."/>
            <person name="Ferreira P."/>
            <person name="Molpeceres G."/>
            <person name="Ruiz-Duenas F.J."/>
            <person name="Serrano A."/>
            <person name="Henrissat B."/>
            <person name="Drula E."/>
            <person name="Hughes K.W."/>
            <person name="Mata J.L."/>
            <person name="Ishikawa N.K."/>
            <person name="Vargas-Isla R."/>
            <person name="Ushijima S."/>
            <person name="Smith C.A."/>
            <person name="Ahrendt S."/>
            <person name="Andreopoulos W."/>
            <person name="He G."/>
            <person name="Labutti K."/>
            <person name="Lipzen A."/>
            <person name="Ng V."/>
            <person name="Sandor L."/>
            <person name="Barry K."/>
            <person name="Martinez A.T."/>
            <person name="Xiao Y."/>
            <person name="Gibbons J.G."/>
            <person name="Terashima K."/>
            <person name="Hibbett D.S."/>
            <person name="Grigoriev I.V."/>
        </authorList>
    </citation>
    <scope>NUCLEOTIDE SEQUENCE</scope>
    <source>
        <strain evidence="1">TFB10291</strain>
    </source>
</reference>
<proteinExistence type="predicted"/>
<dbReference type="EMBL" id="MU793538">
    <property type="protein sequence ID" value="KAJ3781634.1"/>
    <property type="molecule type" value="Genomic_DNA"/>
</dbReference>
<dbReference type="InterPro" id="IPR012337">
    <property type="entry name" value="RNaseH-like_sf"/>
</dbReference>
<name>A0AA38KLG8_9AGAR</name>
<dbReference type="GO" id="GO:0003676">
    <property type="term" value="F:nucleic acid binding"/>
    <property type="evidence" value="ECO:0007669"/>
    <property type="project" value="InterPro"/>
</dbReference>